<dbReference type="AlphaFoldDB" id="A0A3B0T262"/>
<sequence>MRRVVTGVAVAAAVAGAAFVMLWAAQRKLIYFPTQTVPPAGLVSETIEEVSFPTRDGLTLP</sequence>
<gene>
    <name evidence="1" type="ORF">MNBD_ACTINO01-1115</name>
</gene>
<reference evidence="1" key="1">
    <citation type="submission" date="2018-06" db="EMBL/GenBank/DDBJ databases">
        <authorList>
            <person name="Zhirakovskaya E."/>
        </authorList>
    </citation>
    <scope>NUCLEOTIDE SEQUENCE</scope>
</reference>
<dbReference type="EMBL" id="UOEI01000610">
    <property type="protein sequence ID" value="VAW08532.1"/>
    <property type="molecule type" value="Genomic_DNA"/>
</dbReference>
<accession>A0A3B0T262</accession>
<protein>
    <submittedName>
        <fullName evidence="1">Uncharacterized protein</fullName>
    </submittedName>
</protein>
<name>A0A3B0T262_9ZZZZ</name>
<organism evidence="1">
    <name type="scientific">hydrothermal vent metagenome</name>
    <dbReference type="NCBI Taxonomy" id="652676"/>
    <lineage>
        <taxon>unclassified sequences</taxon>
        <taxon>metagenomes</taxon>
        <taxon>ecological metagenomes</taxon>
    </lineage>
</organism>
<proteinExistence type="predicted"/>
<evidence type="ECO:0000313" key="1">
    <source>
        <dbReference type="EMBL" id="VAW08532.1"/>
    </source>
</evidence>